<evidence type="ECO:0000313" key="1">
    <source>
        <dbReference type="EMBL" id="KAH6929147.1"/>
    </source>
</evidence>
<accession>A0ACB7S1S7</accession>
<comment type="caution">
    <text evidence="1">The sequence shown here is derived from an EMBL/GenBank/DDBJ whole genome shotgun (WGS) entry which is preliminary data.</text>
</comment>
<evidence type="ECO:0000313" key="2">
    <source>
        <dbReference type="Proteomes" id="UP000821845"/>
    </source>
</evidence>
<sequence>MFQVLTDSYGQKDLLIDEHIYRLLAIEPIESSSQVSRLRDLSEQIRFSTNCFDSLGRPSAEYAVVLSHVLMRSLPEDLAILFRKGTKTDTGVTDSADQSRYR</sequence>
<name>A0ACB7S1S7_HYAAI</name>
<keyword evidence="2" id="KW-1185">Reference proteome</keyword>
<dbReference type="Proteomes" id="UP000821845">
    <property type="component" value="Chromosome 6"/>
</dbReference>
<organism evidence="1 2">
    <name type="scientific">Hyalomma asiaticum</name>
    <name type="common">Tick</name>
    <dbReference type="NCBI Taxonomy" id="266040"/>
    <lineage>
        <taxon>Eukaryota</taxon>
        <taxon>Metazoa</taxon>
        <taxon>Ecdysozoa</taxon>
        <taxon>Arthropoda</taxon>
        <taxon>Chelicerata</taxon>
        <taxon>Arachnida</taxon>
        <taxon>Acari</taxon>
        <taxon>Parasitiformes</taxon>
        <taxon>Ixodida</taxon>
        <taxon>Ixodoidea</taxon>
        <taxon>Ixodidae</taxon>
        <taxon>Hyalomminae</taxon>
        <taxon>Hyalomma</taxon>
    </lineage>
</organism>
<dbReference type="EMBL" id="CM023486">
    <property type="protein sequence ID" value="KAH6929147.1"/>
    <property type="molecule type" value="Genomic_DNA"/>
</dbReference>
<reference evidence="1" key="1">
    <citation type="submission" date="2020-05" db="EMBL/GenBank/DDBJ databases">
        <title>Large-scale comparative analyses of tick genomes elucidate their genetic diversity and vector capacities.</title>
        <authorList>
            <person name="Jia N."/>
            <person name="Wang J."/>
            <person name="Shi W."/>
            <person name="Du L."/>
            <person name="Sun Y."/>
            <person name="Zhan W."/>
            <person name="Jiang J."/>
            <person name="Wang Q."/>
            <person name="Zhang B."/>
            <person name="Ji P."/>
            <person name="Sakyi L.B."/>
            <person name="Cui X."/>
            <person name="Yuan T."/>
            <person name="Jiang B."/>
            <person name="Yang W."/>
            <person name="Lam T.T.-Y."/>
            <person name="Chang Q."/>
            <person name="Ding S."/>
            <person name="Wang X."/>
            <person name="Zhu J."/>
            <person name="Ruan X."/>
            <person name="Zhao L."/>
            <person name="Wei J."/>
            <person name="Que T."/>
            <person name="Du C."/>
            <person name="Cheng J."/>
            <person name="Dai P."/>
            <person name="Han X."/>
            <person name="Huang E."/>
            <person name="Gao Y."/>
            <person name="Liu J."/>
            <person name="Shao H."/>
            <person name="Ye R."/>
            <person name="Li L."/>
            <person name="Wei W."/>
            <person name="Wang X."/>
            <person name="Wang C."/>
            <person name="Yang T."/>
            <person name="Huo Q."/>
            <person name="Li W."/>
            <person name="Guo W."/>
            <person name="Chen H."/>
            <person name="Zhou L."/>
            <person name="Ni X."/>
            <person name="Tian J."/>
            <person name="Zhou Y."/>
            <person name="Sheng Y."/>
            <person name="Liu T."/>
            <person name="Pan Y."/>
            <person name="Xia L."/>
            <person name="Li J."/>
            <person name="Zhao F."/>
            <person name="Cao W."/>
        </authorList>
    </citation>
    <scope>NUCLEOTIDE SEQUENCE</scope>
    <source>
        <strain evidence="1">Hyas-2018</strain>
    </source>
</reference>
<protein>
    <submittedName>
        <fullName evidence="1">Uncharacterized protein</fullName>
    </submittedName>
</protein>
<gene>
    <name evidence="1" type="ORF">HPB50_023946</name>
</gene>
<proteinExistence type="predicted"/>